<dbReference type="InterPro" id="IPR020846">
    <property type="entry name" value="MFS_dom"/>
</dbReference>
<dbReference type="PROSITE" id="PS50850">
    <property type="entry name" value="MFS"/>
    <property type="match status" value="1"/>
</dbReference>
<feature type="transmembrane region" description="Helical" evidence="9">
    <location>
        <begin position="230"/>
        <end position="253"/>
    </location>
</feature>
<feature type="transmembrane region" description="Helical" evidence="9">
    <location>
        <begin position="355"/>
        <end position="377"/>
    </location>
</feature>
<protein>
    <recommendedName>
        <fullName evidence="8">Multidrug efflux pump Tap</fullName>
    </recommendedName>
</protein>
<evidence type="ECO:0000256" key="9">
    <source>
        <dbReference type="SAM" id="Phobius"/>
    </source>
</evidence>
<evidence type="ECO:0000256" key="2">
    <source>
        <dbReference type="ARBA" id="ARBA00022448"/>
    </source>
</evidence>
<dbReference type="InterPro" id="IPR011701">
    <property type="entry name" value="MFS"/>
</dbReference>
<dbReference type="Proteomes" id="UP000789325">
    <property type="component" value="Unassembled WGS sequence"/>
</dbReference>
<comment type="similarity">
    <text evidence="7">Belongs to the major facilitator superfamily. Drug:H(+) antiporter-3 (DHA3) (TC 2.A.1.21) family.</text>
</comment>
<dbReference type="SUPFAM" id="SSF103473">
    <property type="entry name" value="MFS general substrate transporter"/>
    <property type="match status" value="1"/>
</dbReference>
<keyword evidence="5 9" id="KW-1133">Transmembrane helix</keyword>
<evidence type="ECO:0000313" key="12">
    <source>
        <dbReference type="EMBL" id="PNV65350.1"/>
    </source>
</evidence>
<gene>
    <name evidence="12" type="ORF">C2L80_07155</name>
    <name evidence="11" type="ORF">K8V16_00845</name>
</gene>
<dbReference type="Proteomes" id="UP000236488">
    <property type="component" value="Unassembled WGS sequence"/>
</dbReference>
<reference evidence="11" key="2">
    <citation type="journal article" date="2021" name="PeerJ">
        <title>Extensive microbial diversity within the chicken gut microbiome revealed by metagenomics and culture.</title>
        <authorList>
            <person name="Gilroy R."/>
            <person name="Ravi A."/>
            <person name="Getino M."/>
            <person name="Pursley I."/>
            <person name="Horton D.L."/>
            <person name="Alikhan N.F."/>
            <person name="Baker D."/>
            <person name="Gharbi K."/>
            <person name="Hall N."/>
            <person name="Watson M."/>
            <person name="Adriaenssens E.M."/>
            <person name="Foster-Nyarko E."/>
            <person name="Jarju S."/>
            <person name="Secka A."/>
            <person name="Antonio M."/>
            <person name="Oren A."/>
            <person name="Chaudhuri R.R."/>
            <person name="La Ragione R."/>
            <person name="Hildebrand F."/>
            <person name="Pallen M.J."/>
        </authorList>
    </citation>
    <scope>NUCLEOTIDE SEQUENCE</scope>
    <source>
        <strain evidence="11">USAMLcec12-2067</strain>
    </source>
</reference>
<dbReference type="EMBL" id="DYZL01000015">
    <property type="protein sequence ID" value="HJH42325.1"/>
    <property type="molecule type" value="Genomic_DNA"/>
</dbReference>
<evidence type="ECO:0000256" key="4">
    <source>
        <dbReference type="ARBA" id="ARBA00022692"/>
    </source>
</evidence>
<reference evidence="12 13" key="1">
    <citation type="journal article" date="2018" name="Int. J. Syst. Evol. Microbiol.">
        <title>Rubneribacter badeniensis gen. nov., sp. nov. and Enteroscipio rubneri gen. nov., sp. nov., new members of the Eggerthellaceae isolated from human faeces.</title>
        <authorList>
            <person name="Danylec N."/>
            <person name="Gobl A."/>
            <person name="Stoll D.A."/>
            <person name="Hetzer B."/>
            <person name="Kulling S.E."/>
            <person name="Huch M."/>
        </authorList>
    </citation>
    <scope>NUCLEOTIDE SEQUENCE [LARGE SCALE GENOMIC DNA]</scope>
    <source>
        <strain evidence="12 13">ResAG-85</strain>
    </source>
</reference>
<feature type="transmembrane region" description="Helical" evidence="9">
    <location>
        <begin position="74"/>
        <end position="94"/>
    </location>
</feature>
<feature type="transmembrane region" description="Helical" evidence="9">
    <location>
        <begin position="100"/>
        <end position="122"/>
    </location>
</feature>
<feature type="transmembrane region" description="Helical" evidence="9">
    <location>
        <begin position="296"/>
        <end position="314"/>
    </location>
</feature>
<feature type="transmembrane region" description="Helical" evidence="9">
    <location>
        <begin position="169"/>
        <end position="186"/>
    </location>
</feature>
<accession>A0A2K2U584</accession>
<evidence type="ECO:0000256" key="5">
    <source>
        <dbReference type="ARBA" id="ARBA00022989"/>
    </source>
</evidence>
<evidence type="ECO:0000313" key="13">
    <source>
        <dbReference type="Proteomes" id="UP000236488"/>
    </source>
</evidence>
<feature type="transmembrane region" description="Helical" evidence="9">
    <location>
        <begin position="383"/>
        <end position="403"/>
    </location>
</feature>
<dbReference type="GO" id="GO:0005886">
    <property type="term" value="C:plasma membrane"/>
    <property type="evidence" value="ECO:0007669"/>
    <property type="project" value="UniProtKB-SubCell"/>
</dbReference>
<dbReference type="GO" id="GO:0022857">
    <property type="term" value="F:transmembrane transporter activity"/>
    <property type="evidence" value="ECO:0007669"/>
    <property type="project" value="InterPro"/>
</dbReference>
<keyword evidence="13" id="KW-1185">Reference proteome</keyword>
<dbReference type="InterPro" id="IPR036259">
    <property type="entry name" value="MFS_trans_sf"/>
</dbReference>
<comment type="subcellular location">
    <subcellularLocation>
        <location evidence="1">Cell membrane</location>
        <topology evidence="1">Multi-pass membrane protein</topology>
    </subcellularLocation>
</comment>
<keyword evidence="2" id="KW-0813">Transport</keyword>
<dbReference type="PANTHER" id="PTHR23513:SF9">
    <property type="entry name" value="ENTEROBACTIN EXPORTER ENTS"/>
    <property type="match status" value="1"/>
</dbReference>
<evidence type="ECO:0000313" key="11">
    <source>
        <dbReference type="EMBL" id="HJH42325.1"/>
    </source>
</evidence>
<sequence length="430" mass="43802">MHEHRIAPRFLASSALSLLGNSVAGVALPLILLATTGDALAAGTLALICAVPQMLIGIAGGAALDRFNRRDISILSDLVSAASVALIPVVDALWGLNFWWFVVLGLMGAVGDVPGMTARDALLPAVAKRDGTDLQRFMGLSQSIDSLVAVVGPALAALFIGMVGGVPSLWFTAALSALAALVTCTLPRAVGAVGQRADTTAATEQKRGLVAAAADALRTGVRVLLRTDGVLTTSTLLTFGIVMVMGSFQGLVLPVHFTQNGHPELLGYVLSAMSLGLLVSSLAYAALAPRLSRRSWYALSLVGMAAGVAVLGALPSFPVMLAGAILLGVSAGPASALLGFFMFDRIPEASRGSALGTQNSLVLAAAPVAVFATSAAVTAFGEAAAALGLVGCWLAITALALAARSMRTLDESTSVKEAAEHDNREADPTL</sequence>
<keyword evidence="4 9" id="KW-0812">Transmembrane</keyword>
<evidence type="ECO:0000256" key="6">
    <source>
        <dbReference type="ARBA" id="ARBA00023136"/>
    </source>
</evidence>
<evidence type="ECO:0000259" key="10">
    <source>
        <dbReference type="PROSITE" id="PS50850"/>
    </source>
</evidence>
<keyword evidence="3" id="KW-1003">Cell membrane</keyword>
<dbReference type="RefSeq" id="WP_087197766.1">
    <property type="nucleotide sequence ID" value="NZ_PPEL01000035.1"/>
</dbReference>
<dbReference type="Pfam" id="PF07690">
    <property type="entry name" value="MFS_1"/>
    <property type="match status" value="1"/>
</dbReference>
<feature type="domain" description="Major facilitator superfamily (MFS) profile" evidence="10">
    <location>
        <begin position="230"/>
        <end position="430"/>
    </location>
</feature>
<reference evidence="11" key="3">
    <citation type="submission" date="2021-09" db="EMBL/GenBank/DDBJ databases">
        <authorList>
            <person name="Gilroy R."/>
        </authorList>
    </citation>
    <scope>NUCLEOTIDE SEQUENCE</scope>
    <source>
        <strain evidence="11">USAMLcec12-2067</strain>
    </source>
</reference>
<dbReference type="CDD" id="cd06173">
    <property type="entry name" value="MFS_MefA_like"/>
    <property type="match status" value="1"/>
</dbReference>
<comment type="caution">
    <text evidence="12">The sequence shown here is derived from an EMBL/GenBank/DDBJ whole genome shotgun (WGS) entry which is preliminary data.</text>
</comment>
<organism evidence="12 13">
    <name type="scientific">Rubneribacter badeniensis</name>
    <dbReference type="NCBI Taxonomy" id="2070688"/>
    <lineage>
        <taxon>Bacteria</taxon>
        <taxon>Bacillati</taxon>
        <taxon>Actinomycetota</taxon>
        <taxon>Coriobacteriia</taxon>
        <taxon>Eggerthellales</taxon>
        <taxon>Eggerthellaceae</taxon>
        <taxon>Rubneribacter</taxon>
    </lineage>
</organism>
<dbReference type="AlphaFoldDB" id="A0A2K2U584"/>
<evidence type="ECO:0000256" key="7">
    <source>
        <dbReference type="ARBA" id="ARBA00038075"/>
    </source>
</evidence>
<feature type="transmembrane region" description="Helical" evidence="9">
    <location>
        <begin position="143"/>
        <end position="163"/>
    </location>
</feature>
<evidence type="ECO:0000256" key="8">
    <source>
        <dbReference type="ARBA" id="ARBA00040914"/>
    </source>
</evidence>
<dbReference type="PANTHER" id="PTHR23513">
    <property type="entry name" value="INTEGRAL MEMBRANE EFFLUX PROTEIN-RELATED"/>
    <property type="match status" value="1"/>
</dbReference>
<feature type="transmembrane region" description="Helical" evidence="9">
    <location>
        <begin position="320"/>
        <end position="343"/>
    </location>
</feature>
<dbReference type="EMBL" id="PPEL01000035">
    <property type="protein sequence ID" value="PNV65350.1"/>
    <property type="molecule type" value="Genomic_DNA"/>
</dbReference>
<feature type="transmembrane region" description="Helical" evidence="9">
    <location>
        <begin position="41"/>
        <end position="62"/>
    </location>
</feature>
<evidence type="ECO:0000256" key="3">
    <source>
        <dbReference type="ARBA" id="ARBA00022475"/>
    </source>
</evidence>
<dbReference type="Gene3D" id="1.20.1250.20">
    <property type="entry name" value="MFS general substrate transporter like domains"/>
    <property type="match status" value="1"/>
</dbReference>
<name>A0A2K2U584_9ACTN</name>
<feature type="transmembrane region" description="Helical" evidence="9">
    <location>
        <begin position="265"/>
        <end position="287"/>
    </location>
</feature>
<proteinExistence type="inferred from homology"/>
<keyword evidence="6 9" id="KW-0472">Membrane</keyword>
<evidence type="ECO:0000256" key="1">
    <source>
        <dbReference type="ARBA" id="ARBA00004651"/>
    </source>
</evidence>